<keyword evidence="3" id="KW-1185">Reference proteome</keyword>
<dbReference type="RefSeq" id="WP_133321258.1">
    <property type="nucleotide sequence ID" value="NZ_SMTF01000003.1"/>
</dbReference>
<proteinExistence type="predicted"/>
<feature type="region of interest" description="Disordered" evidence="1">
    <location>
        <begin position="347"/>
        <end position="370"/>
    </location>
</feature>
<dbReference type="OrthoDB" id="5800807at2"/>
<feature type="compositionally biased region" description="Pro residues" evidence="1">
    <location>
        <begin position="349"/>
        <end position="360"/>
    </location>
</feature>
<dbReference type="Proteomes" id="UP000294796">
    <property type="component" value="Unassembled WGS sequence"/>
</dbReference>
<reference evidence="2 3" key="1">
    <citation type="submission" date="2019-03" db="EMBL/GenBank/DDBJ databases">
        <title>Luteimonas zhaokaii sp.nov., isolated from the rectal contents of Plateau pika in Yushu, Qinghai Province, China.</title>
        <authorList>
            <person name="Zhang G."/>
        </authorList>
    </citation>
    <scope>NUCLEOTIDE SEQUENCE [LARGE SCALE GENOMIC DNA]</scope>
    <source>
        <strain evidence="2 3">B9</strain>
    </source>
</reference>
<evidence type="ECO:0000313" key="2">
    <source>
        <dbReference type="EMBL" id="TDK26225.1"/>
    </source>
</evidence>
<organism evidence="2 3">
    <name type="scientific">Luteimonas aestuarii</name>
    <dbReference type="NCBI Taxonomy" id="453837"/>
    <lineage>
        <taxon>Bacteria</taxon>
        <taxon>Pseudomonadati</taxon>
        <taxon>Pseudomonadota</taxon>
        <taxon>Gammaproteobacteria</taxon>
        <taxon>Lysobacterales</taxon>
        <taxon>Lysobacteraceae</taxon>
        <taxon>Luteimonas</taxon>
    </lineage>
</organism>
<evidence type="ECO:0000313" key="3">
    <source>
        <dbReference type="Proteomes" id="UP000294796"/>
    </source>
</evidence>
<feature type="region of interest" description="Disordered" evidence="1">
    <location>
        <begin position="152"/>
        <end position="187"/>
    </location>
</feature>
<gene>
    <name evidence="2" type="ORF">E2F46_06405</name>
</gene>
<protein>
    <submittedName>
        <fullName evidence="2">Uncharacterized protein</fullName>
    </submittedName>
</protein>
<name>A0A4R5TYE2_9GAMM</name>
<dbReference type="EMBL" id="SMTF01000003">
    <property type="protein sequence ID" value="TDK26225.1"/>
    <property type="molecule type" value="Genomic_DNA"/>
</dbReference>
<dbReference type="AlphaFoldDB" id="A0A4R5TYE2"/>
<evidence type="ECO:0000256" key="1">
    <source>
        <dbReference type="SAM" id="MobiDB-lite"/>
    </source>
</evidence>
<comment type="caution">
    <text evidence="2">The sequence shown here is derived from an EMBL/GenBank/DDBJ whole genome shotgun (WGS) entry which is preliminary data.</text>
</comment>
<feature type="compositionally biased region" description="Pro residues" evidence="1">
    <location>
        <begin position="156"/>
        <end position="180"/>
    </location>
</feature>
<accession>A0A4R5TYE2</accession>
<sequence>MSLTIGLTGMDPATEAALKSALMAANESLNSHWRLVPESEAEHIVVDMDSMYGPMSWLRLHAAGKKIVGLTSAPRAQTDFRLGRPFDEASAAALLTEISAKAGVDLTQPAASPAASAAPAAESPAPMVAAETDMPPAVEAAPALIETPARPVAVEAPPPPPSPAPEPEPPAPAPEPPPPEPPRDRTLADWLAPGLLPGRVRYRRPSGPILLIDTAAGQYHGPATLKPLAGYFDGPVSLHDFEQVGNDDWDRESATAGAVQSLSRLLWLGGLMAGKGKLLPGLDPEGRYRLSRFPQTEREYPRHFRISTAMMRGPATLAEIAAASGVPVEDVADFVNANLSTGFAEFVPEAPPEPTEPPKPGGLFGRLRGK</sequence>